<dbReference type="OrthoDB" id="2744000at2759"/>
<evidence type="ECO:0000313" key="2">
    <source>
        <dbReference type="Proteomes" id="UP000076871"/>
    </source>
</evidence>
<dbReference type="STRING" id="1314785.A0A165B4I3"/>
<dbReference type="AlphaFoldDB" id="A0A165B4I3"/>
<sequence>SLPELFPTVEPGVLLDIARHAFDPYDLYKLDANYRAHVLEHASLTPLPASPLPFSSFPSAFAQHALGPREFIMRFYPSLSSLFAPLSTYFRILLAFTASSGSVDATHTLASATKEYLARLVSFSEEYHWSVVLPYHMAFHEKRLDEMRKGEFDGWAEVDLTLLVKFLEDEE</sequence>
<feature type="non-terminal residue" evidence="1">
    <location>
        <position position="1"/>
    </location>
</feature>
<accession>A0A165B4I3</accession>
<gene>
    <name evidence="1" type="ORF">LAESUDRAFT_613137</name>
</gene>
<proteinExistence type="predicted"/>
<reference evidence="1 2" key="1">
    <citation type="journal article" date="2016" name="Mol. Biol. Evol.">
        <title>Comparative Genomics of Early-Diverging Mushroom-Forming Fungi Provides Insights into the Origins of Lignocellulose Decay Capabilities.</title>
        <authorList>
            <person name="Nagy L.G."/>
            <person name="Riley R."/>
            <person name="Tritt A."/>
            <person name="Adam C."/>
            <person name="Daum C."/>
            <person name="Floudas D."/>
            <person name="Sun H."/>
            <person name="Yadav J.S."/>
            <person name="Pangilinan J."/>
            <person name="Larsson K.H."/>
            <person name="Matsuura K."/>
            <person name="Barry K."/>
            <person name="Labutti K."/>
            <person name="Kuo R."/>
            <person name="Ohm R.A."/>
            <person name="Bhattacharya S.S."/>
            <person name="Shirouzu T."/>
            <person name="Yoshinaga Y."/>
            <person name="Martin F.M."/>
            <person name="Grigoriev I.V."/>
            <person name="Hibbett D.S."/>
        </authorList>
    </citation>
    <scope>NUCLEOTIDE SEQUENCE [LARGE SCALE GENOMIC DNA]</scope>
    <source>
        <strain evidence="1 2">93-53</strain>
    </source>
</reference>
<evidence type="ECO:0000313" key="1">
    <source>
        <dbReference type="EMBL" id="KZT00217.1"/>
    </source>
</evidence>
<protein>
    <submittedName>
        <fullName evidence="1">Uncharacterized protein</fullName>
    </submittedName>
</protein>
<dbReference type="GeneID" id="63820208"/>
<dbReference type="EMBL" id="KV427692">
    <property type="protein sequence ID" value="KZT00217.1"/>
    <property type="molecule type" value="Genomic_DNA"/>
</dbReference>
<dbReference type="Proteomes" id="UP000076871">
    <property type="component" value="Unassembled WGS sequence"/>
</dbReference>
<feature type="non-terminal residue" evidence="1">
    <location>
        <position position="171"/>
    </location>
</feature>
<dbReference type="RefSeq" id="XP_040757957.1">
    <property type="nucleotide sequence ID" value="XM_040903177.1"/>
</dbReference>
<keyword evidence="2" id="KW-1185">Reference proteome</keyword>
<dbReference type="InParanoid" id="A0A165B4I3"/>
<organism evidence="1 2">
    <name type="scientific">Laetiporus sulphureus 93-53</name>
    <dbReference type="NCBI Taxonomy" id="1314785"/>
    <lineage>
        <taxon>Eukaryota</taxon>
        <taxon>Fungi</taxon>
        <taxon>Dikarya</taxon>
        <taxon>Basidiomycota</taxon>
        <taxon>Agaricomycotina</taxon>
        <taxon>Agaricomycetes</taxon>
        <taxon>Polyporales</taxon>
        <taxon>Laetiporus</taxon>
    </lineage>
</organism>
<name>A0A165B4I3_9APHY</name>